<accession>A0A178MJ37</accession>
<dbReference type="EMBL" id="LWQU01000156">
    <property type="protein sequence ID" value="OAN48742.1"/>
    <property type="molecule type" value="Genomic_DNA"/>
</dbReference>
<organism evidence="1 2">
    <name type="scientific">Magnetospirillum moscoviense</name>
    <dbReference type="NCBI Taxonomy" id="1437059"/>
    <lineage>
        <taxon>Bacteria</taxon>
        <taxon>Pseudomonadati</taxon>
        <taxon>Pseudomonadota</taxon>
        <taxon>Alphaproteobacteria</taxon>
        <taxon>Rhodospirillales</taxon>
        <taxon>Rhodospirillaceae</taxon>
        <taxon>Magnetospirillum</taxon>
    </lineage>
</organism>
<proteinExistence type="predicted"/>
<protein>
    <submittedName>
        <fullName evidence="1">Uncharacterized protein</fullName>
    </submittedName>
</protein>
<dbReference type="RefSeq" id="WP_068502497.1">
    <property type="nucleotide sequence ID" value="NZ_LWQU01000156.1"/>
</dbReference>
<dbReference type="AlphaFoldDB" id="A0A178MJ37"/>
<comment type="caution">
    <text evidence="1">The sequence shown here is derived from an EMBL/GenBank/DDBJ whole genome shotgun (WGS) entry which is preliminary data.</text>
</comment>
<gene>
    <name evidence="1" type="ORF">A6A05_14600</name>
</gene>
<dbReference type="Proteomes" id="UP000078543">
    <property type="component" value="Unassembled WGS sequence"/>
</dbReference>
<name>A0A178MJ37_9PROT</name>
<evidence type="ECO:0000313" key="2">
    <source>
        <dbReference type="Proteomes" id="UP000078543"/>
    </source>
</evidence>
<evidence type="ECO:0000313" key="1">
    <source>
        <dbReference type="EMBL" id="OAN48742.1"/>
    </source>
</evidence>
<keyword evidence="2" id="KW-1185">Reference proteome</keyword>
<reference evidence="1 2" key="1">
    <citation type="submission" date="2016-04" db="EMBL/GenBank/DDBJ databases">
        <title>Draft genome sequence of freshwater magnetotactic bacteria Magnetospirillum marisnigri SP-1 and Magnetospirillum moscoviense BB-1.</title>
        <authorList>
            <person name="Koziaeva V."/>
            <person name="Dziuba M.V."/>
            <person name="Ivanov T.M."/>
            <person name="Kuznetsov B."/>
            <person name="Grouzdev D.S."/>
        </authorList>
    </citation>
    <scope>NUCLEOTIDE SEQUENCE [LARGE SCALE GENOMIC DNA]</scope>
    <source>
        <strain evidence="1 2">BB-1</strain>
    </source>
</reference>
<sequence>MPLSPRSVLFIGLGGLAAVLVWAASVPDEIAVDKNCQPLGTAHVAALVHGRDFWQAQQRLLAAERDRLLALPAKLDLAKEAQEKERSALDAHLNRLSRGGAEQEERDQAAAQRYRAERLAWMLQCEAKARERMN</sequence>